<gene>
    <name evidence="1" type="ORF">CUW_0485</name>
</gene>
<dbReference type="GeneID" id="60059843"/>
<dbReference type="RefSeq" id="WP_006783341.1">
    <property type="nucleotide sequence ID" value="NZ_ADMN01000010.1"/>
</dbReference>
<keyword evidence="2" id="KW-1185">Reference proteome</keyword>
<evidence type="ECO:0000313" key="2">
    <source>
        <dbReference type="Proteomes" id="UP000002938"/>
    </source>
</evidence>
<dbReference type="Proteomes" id="UP000002938">
    <property type="component" value="Unassembled WGS sequence"/>
</dbReference>
<evidence type="ECO:0000313" key="1">
    <source>
        <dbReference type="EMBL" id="EFF65068.1"/>
    </source>
</evidence>
<proteinExistence type="predicted"/>
<organism evidence="1 2">
    <name type="scientific">Turicibacter sanguinis PC909</name>
    <dbReference type="NCBI Taxonomy" id="702450"/>
    <lineage>
        <taxon>Bacteria</taxon>
        <taxon>Bacillati</taxon>
        <taxon>Bacillota</taxon>
        <taxon>Erysipelotrichia</taxon>
        <taxon>Erysipelotrichales</taxon>
        <taxon>Turicibacteraceae</taxon>
        <taxon>Turicibacter</taxon>
    </lineage>
</organism>
<sequence length="55" mass="7040">MKKILVLVMFLMALVATLMYYEDPRYYQKQFKKQSRKYRKQMDCWQHYLHDRMPF</sequence>
<comment type="caution">
    <text evidence="1">The sequence shown here is derived from an EMBL/GenBank/DDBJ whole genome shotgun (WGS) entry which is preliminary data.</text>
</comment>
<accession>A0ABP2I4A4</accession>
<name>A0ABP2I4A4_9FIRM</name>
<dbReference type="EMBL" id="ADMN01000010">
    <property type="protein sequence ID" value="EFF65068.1"/>
    <property type="molecule type" value="Genomic_DNA"/>
</dbReference>
<reference evidence="1 2" key="1">
    <citation type="journal article" date="2011" name="J. Bacteriol.">
        <title>Draft Genome Sequence of Turicibacter sanguinis PC909, Isolated from Human Feces.</title>
        <authorList>
            <person name="Cuiv P.O."/>
            <person name="Klaassens E.S."/>
            <person name="Durkin A.S."/>
            <person name="Harkins D.M."/>
            <person name="Foster L."/>
            <person name="McCorrison J."/>
            <person name="Torralba M."/>
            <person name="Nelson K.E."/>
            <person name="Morrison M."/>
        </authorList>
    </citation>
    <scope>NUCLEOTIDE SEQUENCE [LARGE SCALE GENOMIC DNA]</scope>
    <source>
        <strain evidence="1 2">PC909</strain>
    </source>
</reference>
<protein>
    <submittedName>
        <fullName evidence="1">Uncharacterized protein</fullName>
    </submittedName>
</protein>